<reference evidence="4 5" key="1">
    <citation type="journal article" date="2023" name="Hortic Res">
        <title>The complete reference genome for grapevine (Vitis vinifera L.) genetics and breeding.</title>
        <authorList>
            <person name="Shi X."/>
            <person name="Cao S."/>
            <person name="Wang X."/>
            <person name="Huang S."/>
            <person name="Wang Y."/>
            <person name="Liu Z."/>
            <person name="Liu W."/>
            <person name="Leng X."/>
            <person name="Peng Y."/>
            <person name="Wang N."/>
            <person name="Wang Y."/>
            <person name="Ma Z."/>
            <person name="Xu X."/>
            <person name="Zhang F."/>
            <person name="Xue H."/>
            <person name="Zhong H."/>
            <person name="Wang Y."/>
            <person name="Zhang K."/>
            <person name="Velt A."/>
            <person name="Avia K."/>
            <person name="Holtgrawe D."/>
            <person name="Grimplet J."/>
            <person name="Matus J.T."/>
            <person name="Ware D."/>
            <person name="Wu X."/>
            <person name="Wang H."/>
            <person name="Liu C."/>
            <person name="Fang Y."/>
            <person name="Rustenholz C."/>
            <person name="Cheng Z."/>
            <person name="Xiao H."/>
            <person name="Zhou Y."/>
        </authorList>
    </citation>
    <scope>NUCLEOTIDE SEQUENCE [LARGE SCALE GENOMIC DNA]</scope>
    <source>
        <strain evidence="5">cv. Pinot noir / PN40024</strain>
        <tissue evidence="4">Leaf</tissue>
    </source>
</reference>
<dbReference type="EMBL" id="CP126660">
    <property type="protein sequence ID" value="WKA02524.1"/>
    <property type="molecule type" value="Genomic_DNA"/>
</dbReference>
<dbReference type="Pfam" id="PF14541">
    <property type="entry name" value="TAXi_C"/>
    <property type="match status" value="1"/>
</dbReference>
<feature type="domain" description="Xylanase inhibitor C-terminal" evidence="3">
    <location>
        <begin position="36"/>
        <end position="87"/>
    </location>
</feature>
<accession>A0ABY9D4N3</accession>
<dbReference type="Gene3D" id="2.40.70.10">
    <property type="entry name" value="Acid Proteases"/>
    <property type="match status" value="1"/>
</dbReference>
<dbReference type="InterPro" id="IPR032799">
    <property type="entry name" value="TAXi_C"/>
</dbReference>
<name>A0ABY9D4N3_VITVI</name>
<dbReference type="Proteomes" id="UP001227230">
    <property type="component" value="Chromosome 13"/>
</dbReference>
<evidence type="ECO:0000256" key="1">
    <source>
        <dbReference type="ARBA" id="ARBA00022670"/>
    </source>
</evidence>
<dbReference type="InterPro" id="IPR051708">
    <property type="entry name" value="Plant_Aspart_Prot_A1"/>
</dbReference>
<organism evidence="4 5">
    <name type="scientific">Vitis vinifera</name>
    <name type="common">Grape</name>
    <dbReference type="NCBI Taxonomy" id="29760"/>
    <lineage>
        <taxon>Eukaryota</taxon>
        <taxon>Viridiplantae</taxon>
        <taxon>Streptophyta</taxon>
        <taxon>Embryophyta</taxon>
        <taxon>Tracheophyta</taxon>
        <taxon>Spermatophyta</taxon>
        <taxon>Magnoliopsida</taxon>
        <taxon>eudicotyledons</taxon>
        <taxon>Gunneridae</taxon>
        <taxon>Pentapetalae</taxon>
        <taxon>rosids</taxon>
        <taxon>Vitales</taxon>
        <taxon>Vitaceae</taxon>
        <taxon>Viteae</taxon>
        <taxon>Vitis</taxon>
    </lineage>
</organism>
<proteinExistence type="predicted"/>
<dbReference type="PANTHER" id="PTHR47967">
    <property type="entry name" value="OS07G0603500 PROTEIN-RELATED"/>
    <property type="match status" value="1"/>
</dbReference>
<evidence type="ECO:0000259" key="3">
    <source>
        <dbReference type="Pfam" id="PF14541"/>
    </source>
</evidence>
<keyword evidence="5" id="KW-1185">Reference proteome</keyword>
<sequence>MSLNLTVQSSNSSAQNMVYATHSLLPVFPMAKQKQTRQTTYVEGKKGLWCLAMLSSNSLWKVSILGNIQQQNYYVGYDLEAQVVSFSPVDCANF</sequence>
<dbReference type="SUPFAM" id="SSF50630">
    <property type="entry name" value="Acid proteases"/>
    <property type="match status" value="1"/>
</dbReference>
<dbReference type="InterPro" id="IPR021109">
    <property type="entry name" value="Peptidase_aspartic_dom_sf"/>
</dbReference>
<protein>
    <recommendedName>
        <fullName evidence="3">Xylanase inhibitor C-terminal domain-containing protein</fullName>
    </recommendedName>
</protein>
<evidence type="ECO:0000313" key="5">
    <source>
        <dbReference type="Proteomes" id="UP001227230"/>
    </source>
</evidence>
<keyword evidence="2" id="KW-0378">Hydrolase</keyword>
<gene>
    <name evidence="4" type="ORF">VitviT2T_020700</name>
</gene>
<evidence type="ECO:0000256" key="2">
    <source>
        <dbReference type="ARBA" id="ARBA00022801"/>
    </source>
</evidence>
<evidence type="ECO:0000313" key="4">
    <source>
        <dbReference type="EMBL" id="WKA02524.1"/>
    </source>
</evidence>
<dbReference type="PANTHER" id="PTHR47967:SF91">
    <property type="entry name" value="PEPTIDASE A1 DOMAIN-CONTAINING PROTEIN"/>
    <property type="match status" value="1"/>
</dbReference>
<keyword evidence="1" id="KW-0645">Protease</keyword>